<protein>
    <submittedName>
        <fullName evidence="2">Uncharacterized protein</fullName>
    </submittedName>
</protein>
<sequence>MTIIGTVLLSVCVSERFASLISRYGELGFELGETRARTDNLAQASLEEARPNLFREKSPRRPAHYFERVNHSPRRRGTRLSETVSPERGAGRDRMRPYTHGEVVINGMDSTCDTNELGGEQLGSEQRYPPQVQASAKSDQIGEILVANKGMVILLLSHLD</sequence>
<dbReference type="Proteomes" id="UP000501690">
    <property type="component" value="Linkage Group LG3"/>
</dbReference>
<gene>
    <name evidence="2" type="ORF">DEO72_LG3g2705</name>
</gene>
<dbReference type="AlphaFoldDB" id="A0A4D6LHY0"/>
<organism evidence="2 3">
    <name type="scientific">Vigna unguiculata</name>
    <name type="common">Cowpea</name>
    <dbReference type="NCBI Taxonomy" id="3917"/>
    <lineage>
        <taxon>Eukaryota</taxon>
        <taxon>Viridiplantae</taxon>
        <taxon>Streptophyta</taxon>
        <taxon>Embryophyta</taxon>
        <taxon>Tracheophyta</taxon>
        <taxon>Spermatophyta</taxon>
        <taxon>Magnoliopsida</taxon>
        <taxon>eudicotyledons</taxon>
        <taxon>Gunneridae</taxon>
        <taxon>Pentapetalae</taxon>
        <taxon>rosids</taxon>
        <taxon>fabids</taxon>
        <taxon>Fabales</taxon>
        <taxon>Fabaceae</taxon>
        <taxon>Papilionoideae</taxon>
        <taxon>50 kb inversion clade</taxon>
        <taxon>NPAAA clade</taxon>
        <taxon>indigoferoid/millettioid clade</taxon>
        <taxon>Phaseoleae</taxon>
        <taxon>Vigna</taxon>
    </lineage>
</organism>
<evidence type="ECO:0000313" key="2">
    <source>
        <dbReference type="EMBL" id="QCD88163.1"/>
    </source>
</evidence>
<proteinExistence type="predicted"/>
<evidence type="ECO:0000256" key="1">
    <source>
        <dbReference type="SAM" id="MobiDB-lite"/>
    </source>
</evidence>
<keyword evidence="3" id="KW-1185">Reference proteome</keyword>
<name>A0A4D6LHY0_VIGUN</name>
<dbReference type="EMBL" id="CP039347">
    <property type="protein sequence ID" value="QCD88163.1"/>
    <property type="molecule type" value="Genomic_DNA"/>
</dbReference>
<evidence type="ECO:0000313" key="3">
    <source>
        <dbReference type="Proteomes" id="UP000501690"/>
    </source>
</evidence>
<feature type="region of interest" description="Disordered" evidence="1">
    <location>
        <begin position="71"/>
        <end position="94"/>
    </location>
</feature>
<accession>A0A4D6LHY0</accession>
<reference evidence="2 3" key="1">
    <citation type="submission" date="2019-04" db="EMBL/GenBank/DDBJ databases">
        <title>An improved genome assembly and genetic linkage map for asparagus bean, Vigna unguiculata ssp. sesquipedialis.</title>
        <authorList>
            <person name="Xia Q."/>
            <person name="Zhang R."/>
            <person name="Dong Y."/>
        </authorList>
    </citation>
    <scope>NUCLEOTIDE SEQUENCE [LARGE SCALE GENOMIC DNA]</scope>
    <source>
        <tissue evidence="2">Leaf</tissue>
    </source>
</reference>